<gene>
    <name evidence="2" type="ORF">SNAT2548_LOCUS7951</name>
</gene>
<dbReference type="EMBL" id="CAJNDS010000569">
    <property type="protein sequence ID" value="CAE7219399.1"/>
    <property type="molecule type" value="Genomic_DNA"/>
</dbReference>
<feature type="compositionally biased region" description="Low complexity" evidence="1">
    <location>
        <begin position="189"/>
        <end position="200"/>
    </location>
</feature>
<reference evidence="2" key="1">
    <citation type="submission" date="2021-02" db="EMBL/GenBank/DDBJ databases">
        <authorList>
            <person name="Dougan E. K."/>
            <person name="Rhodes N."/>
            <person name="Thang M."/>
            <person name="Chan C."/>
        </authorList>
    </citation>
    <scope>NUCLEOTIDE SEQUENCE</scope>
</reference>
<comment type="caution">
    <text evidence="2">The sequence shown here is derived from an EMBL/GenBank/DDBJ whole genome shotgun (WGS) entry which is preliminary data.</text>
</comment>
<evidence type="ECO:0000256" key="1">
    <source>
        <dbReference type="SAM" id="MobiDB-lite"/>
    </source>
</evidence>
<accession>A0A812K2Y8</accession>
<feature type="region of interest" description="Disordered" evidence="1">
    <location>
        <begin position="133"/>
        <end position="385"/>
    </location>
</feature>
<name>A0A812K2Y8_9DINO</name>
<proteinExistence type="predicted"/>
<dbReference type="Proteomes" id="UP000604046">
    <property type="component" value="Unassembled WGS sequence"/>
</dbReference>
<dbReference type="AlphaFoldDB" id="A0A812K2Y8"/>
<feature type="region of interest" description="Disordered" evidence="1">
    <location>
        <begin position="470"/>
        <end position="497"/>
    </location>
</feature>
<protein>
    <submittedName>
        <fullName evidence="2">Uncharacterized protein</fullName>
    </submittedName>
</protein>
<sequence>MEDDEEPPELGEWNLVAGSIHGPLAGYIEMFLVEGKPNETARRLSELNKLLLLQGDVQSQDKMFNNVKDWMSEMSVKNKYELPAKVAQQLAQAGYSEMVIRDKDLRAFWDFNCWLDDTLKSMRQAEEVLGAVDKNAGPAPPPGLDAAASSTGAAGEQIGSSLKNRPRWASIQEQGDGSTGWPSLDQRQAAGLAAAASSTGHWHHAGTGTGADNAGFYDEDSDEEEPRRAGAAGEQIGSSLKNRPRWASIQQGDGSTGWPSLDQRQAAGSVPGGLAAAASSTGHGHHAGTGTGADEAGFYNEDSDEEEPRRAGAAGEQIGSSLKNRPRWASIQQGDGSTGWPSLDQRQAAGLAAAASSTGHGHHAGTGTGADAGFYNEDSDEEEPGPQELTLVDVSQGEAERVEPEVKDGVGGGYIPEHIPAAPWPWPGAYAYDPMNFYLEAQYAAELAAMQWHWPLDAQDAHSWPFSSHPTGHWEMGQGPAKPSRGRKAKPRVAGQGSGTARLSLRLAVRANTAIPQAKGKPGPRAGRDHVFKNSHLGRYIKDVLDENSEFEELRKDDLADRHPSNVYFDDWERAVSPKASIETSATILILSRHDYFPMQQEISYDIPDLRTTFPRAHTYLLAVDEADGQSENPFIEKLKEKIFECCKKEVNYETIGTMELHPRHS</sequence>
<organism evidence="2 3">
    <name type="scientific">Symbiodinium natans</name>
    <dbReference type="NCBI Taxonomy" id="878477"/>
    <lineage>
        <taxon>Eukaryota</taxon>
        <taxon>Sar</taxon>
        <taxon>Alveolata</taxon>
        <taxon>Dinophyceae</taxon>
        <taxon>Suessiales</taxon>
        <taxon>Symbiodiniaceae</taxon>
        <taxon>Symbiodinium</taxon>
    </lineage>
</organism>
<feature type="compositionally biased region" description="Low complexity" evidence="1">
    <location>
        <begin position="272"/>
        <end position="282"/>
    </location>
</feature>
<keyword evidence="3" id="KW-1185">Reference proteome</keyword>
<evidence type="ECO:0000313" key="2">
    <source>
        <dbReference type="EMBL" id="CAE7219399.1"/>
    </source>
</evidence>
<feature type="compositionally biased region" description="Low complexity" evidence="1">
    <location>
        <begin position="348"/>
        <end position="359"/>
    </location>
</feature>
<evidence type="ECO:0000313" key="3">
    <source>
        <dbReference type="Proteomes" id="UP000604046"/>
    </source>
</evidence>